<evidence type="ECO:0008006" key="3">
    <source>
        <dbReference type="Google" id="ProtNLM"/>
    </source>
</evidence>
<comment type="caution">
    <text evidence="1">The sequence shown here is derived from an EMBL/GenBank/DDBJ whole genome shotgun (WGS) entry which is preliminary data.</text>
</comment>
<dbReference type="InterPro" id="IPR021254">
    <property type="entry name" value="DUF2806"/>
</dbReference>
<sequence length="286" mass="31998">MADGSSIINFGDLAKPATVLIEKISNAVGVLYEPRRVIKKAHAEAEAEKIKALAGIELSDIEQRAIERHIKQESKKQENIEKITAQAAVNLPPNAKPEDIEDDWLTHFFDKCDKISNEQMQSLWSNLLSGEATKPGTYSKRTVDLVASMDRKDADLFTRFCQFTWMVGEPTPMIFDITDEVYSSAGITFSDLKHLDAIGLISFESVSGYAKKGVTKKGVVFYFGQKTLLKFPEEENNKFGIGQALYTQAGKELVTICNAAKNEKFVDYCKEQFKKNQLTWPPTIIG</sequence>
<name>A0ABQ2QBC6_9GAMM</name>
<dbReference type="EMBL" id="BMQV01000055">
    <property type="protein sequence ID" value="GGP67596.1"/>
    <property type="molecule type" value="Genomic_DNA"/>
</dbReference>
<organism evidence="1 2">
    <name type="scientific">Shewanella saliphila</name>
    <dbReference type="NCBI Taxonomy" id="2282698"/>
    <lineage>
        <taxon>Bacteria</taxon>
        <taxon>Pseudomonadati</taxon>
        <taxon>Pseudomonadota</taxon>
        <taxon>Gammaproteobacteria</taxon>
        <taxon>Alteromonadales</taxon>
        <taxon>Shewanellaceae</taxon>
        <taxon>Shewanella</taxon>
    </lineage>
</organism>
<accession>A0ABQ2QBC6</accession>
<reference evidence="2" key="1">
    <citation type="journal article" date="2019" name="Int. J. Syst. Evol. Microbiol.">
        <title>The Global Catalogue of Microorganisms (GCM) 10K type strain sequencing project: providing services to taxonomists for standard genome sequencing and annotation.</title>
        <authorList>
            <consortium name="The Broad Institute Genomics Platform"/>
            <consortium name="The Broad Institute Genome Sequencing Center for Infectious Disease"/>
            <person name="Wu L."/>
            <person name="Ma J."/>
        </authorList>
    </citation>
    <scope>NUCLEOTIDE SEQUENCE [LARGE SCALE GENOMIC DNA]</scope>
    <source>
        <strain evidence="2">JCM 32304</strain>
    </source>
</reference>
<dbReference type="Proteomes" id="UP000654367">
    <property type="component" value="Unassembled WGS sequence"/>
</dbReference>
<protein>
    <recommendedName>
        <fullName evidence="3">DUF2806 domain-containing protein</fullName>
    </recommendedName>
</protein>
<gene>
    <name evidence="1" type="ORF">GCM10009409_35810</name>
</gene>
<proteinExistence type="predicted"/>
<evidence type="ECO:0000313" key="2">
    <source>
        <dbReference type="Proteomes" id="UP000654367"/>
    </source>
</evidence>
<dbReference type="Pfam" id="PF10987">
    <property type="entry name" value="DUF2806"/>
    <property type="match status" value="1"/>
</dbReference>
<keyword evidence="2" id="KW-1185">Reference proteome</keyword>
<evidence type="ECO:0000313" key="1">
    <source>
        <dbReference type="EMBL" id="GGP67596.1"/>
    </source>
</evidence>
<dbReference type="RefSeq" id="WP_188922871.1">
    <property type="nucleotide sequence ID" value="NZ_BMQV01000055.1"/>
</dbReference>